<proteinExistence type="predicted"/>
<evidence type="ECO:0008006" key="3">
    <source>
        <dbReference type="Google" id="ProtNLM"/>
    </source>
</evidence>
<keyword evidence="2" id="KW-1185">Reference proteome</keyword>
<evidence type="ECO:0000313" key="1">
    <source>
        <dbReference type="EMBL" id="UPK67406.1"/>
    </source>
</evidence>
<dbReference type="InterPro" id="IPR011008">
    <property type="entry name" value="Dimeric_a/b-barrel"/>
</dbReference>
<dbReference type="Proteomes" id="UP000830198">
    <property type="component" value="Chromosome"/>
</dbReference>
<name>A0ABY4HXZ8_CHIFI</name>
<reference evidence="1 2" key="1">
    <citation type="submission" date="2022-04" db="EMBL/GenBank/DDBJ databases">
        <title>The arsenic-methylating capacity of Chitinophaga filiformis YT5 during chitin decomposition.</title>
        <authorList>
            <person name="Chen G."/>
            <person name="Liang Y."/>
        </authorList>
    </citation>
    <scope>NUCLEOTIDE SEQUENCE [LARGE SCALE GENOMIC DNA]</scope>
    <source>
        <strain evidence="1 2">YT5</strain>
    </source>
</reference>
<dbReference type="SUPFAM" id="SSF54909">
    <property type="entry name" value="Dimeric alpha+beta barrel"/>
    <property type="match status" value="1"/>
</dbReference>
<dbReference type="Gene3D" id="3.30.70.100">
    <property type="match status" value="1"/>
</dbReference>
<sequence>MILVHDIFVCKPGNASKLAKLFKEVMGEEPEVVNILTDMTGQFNRVIMVSKYDNLTAYDKSWEELVKNEEKMQKMKEKMEGYHELYLTGSREIYKVW</sequence>
<organism evidence="1 2">
    <name type="scientific">Chitinophaga filiformis</name>
    <name type="common">Myxococcus filiformis</name>
    <name type="synonym">Flexibacter filiformis</name>
    <dbReference type="NCBI Taxonomy" id="104663"/>
    <lineage>
        <taxon>Bacteria</taxon>
        <taxon>Pseudomonadati</taxon>
        <taxon>Bacteroidota</taxon>
        <taxon>Chitinophagia</taxon>
        <taxon>Chitinophagales</taxon>
        <taxon>Chitinophagaceae</taxon>
        <taxon>Chitinophaga</taxon>
    </lineage>
</organism>
<evidence type="ECO:0000313" key="2">
    <source>
        <dbReference type="Proteomes" id="UP000830198"/>
    </source>
</evidence>
<accession>A0ABY4HXZ8</accession>
<protein>
    <recommendedName>
        <fullName evidence="3">NIPSNAP protein</fullName>
    </recommendedName>
</protein>
<gene>
    <name evidence="1" type="ORF">MYF79_20910</name>
</gene>
<dbReference type="RefSeq" id="WP_247809763.1">
    <property type="nucleotide sequence ID" value="NZ_CP095855.1"/>
</dbReference>
<dbReference type="EMBL" id="CP095855">
    <property type="protein sequence ID" value="UPK67406.1"/>
    <property type="molecule type" value="Genomic_DNA"/>
</dbReference>